<protein>
    <submittedName>
        <fullName evidence="1">Uncharacterized protein</fullName>
    </submittedName>
</protein>
<dbReference type="Proteomes" id="UP000032427">
    <property type="component" value="Chromosome 2"/>
</dbReference>
<accession>A0A090I5H9</accession>
<reference evidence="2" key="1">
    <citation type="submission" date="2014-09" db="EMBL/GenBank/DDBJ databases">
        <authorList>
            <person name="Hjerde E."/>
        </authorList>
    </citation>
    <scope>NUCLEOTIDE SEQUENCE [LARGE SCALE GENOMIC DNA]</scope>
    <source>
        <strain evidence="2">06/09/139</strain>
    </source>
</reference>
<dbReference type="GeneID" id="28542382"/>
<keyword evidence="2" id="KW-1185">Reference proteome</keyword>
<dbReference type="OrthoDB" id="6455537at2"/>
<dbReference type="PATRIC" id="fig|80852.17.peg.2881"/>
<dbReference type="HOGENOM" id="CLU_2191422_0_0_6"/>
<dbReference type="AlphaFoldDB" id="A0A090I5H9"/>
<proteinExistence type="predicted"/>
<name>A0A090I5H9_9GAMM</name>
<evidence type="ECO:0000313" key="1">
    <source>
        <dbReference type="EMBL" id="CED56790.1"/>
    </source>
</evidence>
<dbReference type="KEGG" id="awd:AWOD_II_0136"/>
<dbReference type="EMBL" id="LN554847">
    <property type="protein sequence ID" value="CED56790.1"/>
    <property type="molecule type" value="Genomic_DNA"/>
</dbReference>
<sequence length="108" mass="12597">MKFIFDEQGYPFLDVEYEYHVLADFLLGDVQSSLYGVNEYLSTCDDVTSGKIEMWSGTGNAHTVTIRKNGVNIFNEYTEEELDINSIDEFKNYLENWKQLLISKNMME</sequence>
<evidence type="ECO:0000313" key="2">
    <source>
        <dbReference type="Proteomes" id="UP000032427"/>
    </source>
</evidence>
<organism evidence="1 2">
    <name type="scientific">Aliivibrio wodanis</name>
    <dbReference type="NCBI Taxonomy" id="80852"/>
    <lineage>
        <taxon>Bacteria</taxon>
        <taxon>Pseudomonadati</taxon>
        <taxon>Pseudomonadota</taxon>
        <taxon>Gammaproteobacteria</taxon>
        <taxon>Vibrionales</taxon>
        <taxon>Vibrionaceae</taxon>
        <taxon>Aliivibrio</taxon>
    </lineage>
</organism>
<gene>
    <name evidence="1" type="ORF">AWOD_II_0136</name>
</gene>